<dbReference type="GO" id="GO:0050515">
    <property type="term" value="F:4-(cytidine 5'-diphospho)-2-C-methyl-D-erythritol kinase activity"/>
    <property type="evidence" value="ECO:0007669"/>
    <property type="project" value="UniProtKB-UniRule"/>
</dbReference>
<dbReference type="Gene3D" id="3.30.70.890">
    <property type="entry name" value="GHMP kinase, C-terminal domain"/>
    <property type="match status" value="1"/>
</dbReference>
<evidence type="ECO:0000256" key="3">
    <source>
        <dbReference type="ARBA" id="ARBA00017473"/>
    </source>
</evidence>
<feature type="domain" description="GHMP kinase C-terminal" evidence="11">
    <location>
        <begin position="222"/>
        <end position="269"/>
    </location>
</feature>
<dbReference type="Proteomes" id="UP000063234">
    <property type="component" value="Chromosome"/>
</dbReference>
<evidence type="ECO:0000313" key="12">
    <source>
        <dbReference type="EMBL" id="BAT72547.1"/>
    </source>
</evidence>
<sequence length="279" mass="31203">MIRERAYGKINLHLQVTGTREDGYHTLNTIFARISLHDTVYVEAVREPTIELVINGSYELPKGPSNIAYKAAKWYLSRYGIKNWGIKIIIEKRIPPGSGLGGGSADAGAVIRALTRFFGEVDPDLVKDSAEIGADVPFFVSDYSLAYAEGIGEELEPIEAMPENTKVFLSLSDFRVSAKEAYEGLDRLYDDVLRKYPLVDKKRLIDTVKGWDVFSFSEVFFNHLEEPVFKKYPKLLEVKQGLEEKGFPFVLMSGSGSTVYALASQEVEALEGLLEVNFV</sequence>
<dbReference type="UniPathway" id="UPA00056">
    <property type="reaction ID" value="UER00094"/>
</dbReference>
<evidence type="ECO:0000256" key="9">
    <source>
        <dbReference type="HAMAP-Rule" id="MF_00061"/>
    </source>
</evidence>
<protein>
    <recommendedName>
        <fullName evidence="3 9">4-diphosphocytidyl-2-C-methyl-D-erythritol kinase</fullName>
        <shortName evidence="9">CMK</shortName>
        <ecNumber evidence="2 9">2.7.1.148</ecNumber>
    </recommendedName>
    <alternativeName>
        <fullName evidence="8 9">4-(cytidine-5'-diphospho)-2-C-methyl-D-erythritol kinase</fullName>
    </alternativeName>
</protein>
<comment type="pathway">
    <text evidence="9">Isoprenoid biosynthesis; isopentenyl diphosphate biosynthesis via DXP pathway; isopentenyl diphosphate from 1-deoxy-D-xylulose 5-phosphate: step 3/6.</text>
</comment>
<dbReference type="Pfam" id="PF00288">
    <property type="entry name" value="GHMP_kinases_N"/>
    <property type="match status" value="1"/>
</dbReference>
<dbReference type="GO" id="GO:0005524">
    <property type="term" value="F:ATP binding"/>
    <property type="evidence" value="ECO:0007669"/>
    <property type="project" value="UniProtKB-UniRule"/>
</dbReference>
<organism evidence="12 13">
    <name type="scientific">Thermosulfidibacter takaii (strain DSM 17441 / JCM 13301 / NBRC 103674 / ABI70S6)</name>
    <dbReference type="NCBI Taxonomy" id="1298851"/>
    <lineage>
        <taxon>Bacteria</taxon>
        <taxon>Pseudomonadati</taxon>
        <taxon>Thermosulfidibacterota</taxon>
        <taxon>Thermosulfidibacteria</taxon>
        <taxon>Thermosulfidibacterales</taxon>
        <taxon>Thermosulfidibacteraceae</taxon>
    </lineage>
</organism>
<evidence type="ECO:0000259" key="11">
    <source>
        <dbReference type="Pfam" id="PF08544"/>
    </source>
</evidence>
<proteinExistence type="inferred from homology"/>
<feature type="active site" evidence="9">
    <location>
        <position position="9"/>
    </location>
</feature>
<feature type="binding site" evidence="9">
    <location>
        <begin position="95"/>
        <end position="105"/>
    </location>
    <ligand>
        <name>ATP</name>
        <dbReference type="ChEBI" id="CHEBI:30616"/>
    </ligand>
</feature>
<dbReference type="PANTHER" id="PTHR43527">
    <property type="entry name" value="4-DIPHOSPHOCYTIDYL-2-C-METHYL-D-ERYTHRITOL KINASE, CHLOROPLASTIC"/>
    <property type="match status" value="1"/>
</dbReference>
<dbReference type="Pfam" id="PF08544">
    <property type="entry name" value="GHMP_kinases_C"/>
    <property type="match status" value="1"/>
</dbReference>
<dbReference type="AlphaFoldDB" id="A0A0S3QW51"/>
<keyword evidence="4 9" id="KW-0808">Transferase</keyword>
<comment type="catalytic activity">
    <reaction evidence="9">
        <text>4-CDP-2-C-methyl-D-erythritol + ATP = 4-CDP-2-C-methyl-D-erythritol 2-phosphate + ADP + H(+)</text>
        <dbReference type="Rhea" id="RHEA:18437"/>
        <dbReference type="ChEBI" id="CHEBI:15378"/>
        <dbReference type="ChEBI" id="CHEBI:30616"/>
        <dbReference type="ChEBI" id="CHEBI:57823"/>
        <dbReference type="ChEBI" id="CHEBI:57919"/>
        <dbReference type="ChEBI" id="CHEBI:456216"/>
        <dbReference type="EC" id="2.7.1.148"/>
    </reaction>
</comment>
<reference evidence="13" key="1">
    <citation type="journal article" date="2018" name="Science">
        <title>A primordial and reversible TCA cycle in a facultatively chemolithoautotrophic thermophile.</title>
        <authorList>
            <person name="Nunoura T."/>
            <person name="Chikaraishi Y."/>
            <person name="Izaki R."/>
            <person name="Suwa T."/>
            <person name="Sato T."/>
            <person name="Harada T."/>
            <person name="Mori K."/>
            <person name="Kato Y."/>
            <person name="Miyazaki M."/>
            <person name="Shimamura S."/>
            <person name="Yanagawa K."/>
            <person name="Shuto A."/>
            <person name="Ohkouchi N."/>
            <person name="Fujita N."/>
            <person name="Takaki Y."/>
            <person name="Atomi H."/>
            <person name="Takai K."/>
        </authorList>
    </citation>
    <scope>NUCLEOTIDE SEQUENCE [LARGE SCALE GENOMIC DNA]</scope>
    <source>
        <strain evidence="13">DSM 17441 / JCM 13301 / NBRC 103674 / ABI70S6</strain>
    </source>
</reference>
<evidence type="ECO:0000256" key="2">
    <source>
        <dbReference type="ARBA" id="ARBA00012052"/>
    </source>
</evidence>
<dbReference type="InterPro" id="IPR036554">
    <property type="entry name" value="GHMP_kinase_C_sf"/>
</dbReference>
<gene>
    <name evidence="9 12" type="primary">ispE</name>
    <name evidence="12" type="ORF">TST_1763</name>
</gene>
<dbReference type="KEGG" id="ttk:TST_1763"/>
<dbReference type="NCBIfam" id="TIGR00154">
    <property type="entry name" value="ispE"/>
    <property type="match status" value="1"/>
</dbReference>
<dbReference type="PIRSF" id="PIRSF010376">
    <property type="entry name" value="IspE"/>
    <property type="match status" value="1"/>
</dbReference>
<keyword evidence="9" id="KW-0414">Isoprene biosynthesis</keyword>
<evidence type="ECO:0000256" key="1">
    <source>
        <dbReference type="ARBA" id="ARBA00009684"/>
    </source>
</evidence>
<keyword evidence="5 9" id="KW-0547">Nucleotide-binding</keyword>
<evidence type="ECO:0000256" key="7">
    <source>
        <dbReference type="ARBA" id="ARBA00022840"/>
    </source>
</evidence>
<evidence type="ECO:0000256" key="5">
    <source>
        <dbReference type="ARBA" id="ARBA00022741"/>
    </source>
</evidence>
<dbReference type="STRING" id="1298851.TST_1763"/>
<keyword evidence="7 9" id="KW-0067">ATP-binding</keyword>
<comment type="function">
    <text evidence="9">Catalyzes the phosphorylation of the position 2 hydroxy group of 4-diphosphocytidyl-2C-methyl-D-erythritol.</text>
</comment>
<comment type="similarity">
    <text evidence="1 9">Belongs to the GHMP kinase family. IspE subfamily.</text>
</comment>
<evidence type="ECO:0000256" key="6">
    <source>
        <dbReference type="ARBA" id="ARBA00022777"/>
    </source>
</evidence>
<dbReference type="OrthoDB" id="9809438at2"/>
<keyword evidence="13" id="KW-1185">Reference proteome</keyword>
<dbReference type="EC" id="2.7.1.148" evidence="2 9"/>
<name>A0A0S3QW51_THET7</name>
<dbReference type="InterPro" id="IPR006204">
    <property type="entry name" value="GHMP_kinase_N_dom"/>
</dbReference>
<dbReference type="SUPFAM" id="SSF54211">
    <property type="entry name" value="Ribosomal protein S5 domain 2-like"/>
    <property type="match status" value="1"/>
</dbReference>
<evidence type="ECO:0000256" key="8">
    <source>
        <dbReference type="ARBA" id="ARBA00032554"/>
    </source>
</evidence>
<evidence type="ECO:0000256" key="4">
    <source>
        <dbReference type="ARBA" id="ARBA00022679"/>
    </source>
</evidence>
<keyword evidence="6 9" id="KW-0418">Kinase</keyword>
<dbReference type="EMBL" id="AP013035">
    <property type="protein sequence ID" value="BAT72547.1"/>
    <property type="molecule type" value="Genomic_DNA"/>
</dbReference>
<accession>A0A0S3QW51</accession>
<dbReference type="GO" id="GO:0016114">
    <property type="term" value="P:terpenoid biosynthetic process"/>
    <property type="evidence" value="ECO:0007669"/>
    <property type="project" value="UniProtKB-UniRule"/>
</dbReference>
<dbReference type="InterPro" id="IPR013750">
    <property type="entry name" value="GHMP_kinase_C_dom"/>
</dbReference>
<dbReference type="PATRIC" id="fig|1298851.3.peg.1842"/>
<feature type="active site" evidence="9">
    <location>
        <position position="135"/>
    </location>
</feature>
<dbReference type="Gene3D" id="3.30.230.10">
    <property type="match status" value="1"/>
</dbReference>
<dbReference type="InterPro" id="IPR004424">
    <property type="entry name" value="IspE"/>
</dbReference>
<dbReference type="InterPro" id="IPR014721">
    <property type="entry name" value="Ribsml_uS5_D2-typ_fold_subgr"/>
</dbReference>
<evidence type="ECO:0000259" key="10">
    <source>
        <dbReference type="Pfam" id="PF00288"/>
    </source>
</evidence>
<dbReference type="GO" id="GO:0019288">
    <property type="term" value="P:isopentenyl diphosphate biosynthetic process, methylerythritol 4-phosphate pathway"/>
    <property type="evidence" value="ECO:0007669"/>
    <property type="project" value="UniProtKB-UniRule"/>
</dbReference>
<dbReference type="HAMAP" id="MF_00061">
    <property type="entry name" value="IspE"/>
    <property type="match status" value="1"/>
</dbReference>
<dbReference type="InterPro" id="IPR020568">
    <property type="entry name" value="Ribosomal_Su5_D2-typ_SF"/>
</dbReference>
<feature type="domain" description="GHMP kinase N-terminal" evidence="10">
    <location>
        <begin position="66"/>
        <end position="140"/>
    </location>
</feature>
<dbReference type="RefSeq" id="WP_144436909.1">
    <property type="nucleotide sequence ID" value="NZ_AP013035.1"/>
</dbReference>
<dbReference type="SUPFAM" id="SSF55060">
    <property type="entry name" value="GHMP Kinase, C-terminal domain"/>
    <property type="match status" value="1"/>
</dbReference>
<dbReference type="PANTHER" id="PTHR43527:SF2">
    <property type="entry name" value="4-DIPHOSPHOCYTIDYL-2-C-METHYL-D-ERYTHRITOL KINASE, CHLOROPLASTIC"/>
    <property type="match status" value="1"/>
</dbReference>
<evidence type="ECO:0000313" key="13">
    <source>
        <dbReference type="Proteomes" id="UP000063234"/>
    </source>
</evidence>